<sequence>MVNWNANDIPSQSGKVVIVTGANSGLGYETTLALVRKNAHVIMACRNLEKGQRAVDLIEAKVPGASVELMPLDLASLASIHAFAESFIAKYDHLDQLYNNAGVMAIPRRETADGFEMQFGTNHLGHFALTGLLLPTLLQTPHSRVITTSSGLHRTGKMDFDDLQHEKSYTRYGAYGQSKLANILFMLELERRLMPTAATTISVGGHPGFSNTNLQSNSAEASGSGIEKVMYSLGAIFAQSQAMGALPQLYAGTASDVVGGEYYGPSIMSMRGNPTLETPSDAARNEADAARLWAISEELTGVHYRELDKEPAI</sequence>
<dbReference type="InterPro" id="IPR002347">
    <property type="entry name" value="SDR_fam"/>
</dbReference>
<dbReference type="CDD" id="cd05327">
    <property type="entry name" value="retinol-DH_like_SDR_c_like"/>
    <property type="match status" value="1"/>
</dbReference>
<dbReference type="Proteomes" id="UP000594468">
    <property type="component" value="Chromosome"/>
</dbReference>
<accession>A0A7S8EC56</accession>
<evidence type="ECO:0000313" key="3">
    <source>
        <dbReference type="Proteomes" id="UP000594468"/>
    </source>
</evidence>
<dbReference type="Pfam" id="PF00106">
    <property type="entry name" value="adh_short"/>
    <property type="match status" value="1"/>
</dbReference>
<dbReference type="PRINTS" id="PR00081">
    <property type="entry name" value="GDHRDH"/>
</dbReference>
<reference evidence="2 3" key="1">
    <citation type="submission" date="2020-02" db="EMBL/GenBank/DDBJ databases">
        <authorList>
            <person name="Zheng R.K."/>
            <person name="Sun C.M."/>
        </authorList>
    </citation>
    <scope>NUCLEOTIDE SEQUENCE [LARGE SCALE GENOMIC DNA]</scope>
    <source>
        <strain evidence="3">rifampicinis</strain>
    </source>
</reference>
<protein>
    <submittedName>
        <fullName evidence="2">SDR family NAD(P)-dependent oxidoreductase</fullName>
    </submittedName>
</protein>
<name>A0A7S8EC56_9CHLR</name>
<dbReference type="PANTHER" id="PTHR43157">
    <property type="entry name" value="PHOSPHATIDYLINOSITOL-GLYCAN BIOSYNTHESIS CLASS F PROTEIN-RELATED"/>
    <property type="match status" value="1"/>
</dbReference>
<dbReference type="NCBIfam" id="NF004846">
    <property type="entry name" value="PRK06197.1"/>
    <property type="match status" value="1"/>
</dbReference>
<keyword evidence="1" id="KW-0560">Oxidoreductase</keyword>
<gene>
    <name evidence="2" type="ORF">G4Y79_07555</name>
</gene>
<evidence type="ECO:0000313" key="2">
    <source>
        <dbReference type="EMBL" id="QPC84219.1"/>
    </source>
</evidence>
<dbReference type="PANTHER" id="PTHR43157:SF31">
    <property type="entry name" value="PHOSPHATIDYLINOSITOL-GLYCAN BIOSYNTHESIS CLASS F PROTEIN"/>
    <property type="match status" value="1"/>
</dbReference>
<dbReference type="RefSeq" id="WP_195172283.1">
    <property type="nucleotide sequence ID" value="NZ_CP062983.1"/>
</dbReference>
<dbReference type="SUPFAM" id="SSF51735">
    <property type="entry name" value="NAD(P)-binding Rossmann-fold domains"/>
    <property type="match status" value="1"/>
</dbReference>
<dbReference type="AlphaFoldDB" id="A0A7S8EC56"/>
<dbReference type="Gene3D" id="3.40.50.720">
    <property type="entry name" value="NAD(P)-binding Rossmann-like Domain"/>
    <property type="match status" value="1"/>
</dbReference>
<dbReference type="EMBL" id="CP062983">
    <property type="protein sequence ID" value="QPC84219.1"/>
    <property type="molecule type" value="Genomic_DNA"/>
</dbReference>
<proteinExistence type="predicted"/>
<evidence type="ECO:0000256" key="1">
    <source>
        <dbReference type="ARBA" id="ARBA00023002"/>
    </source>
</evidence>
<keyword evidence="3" id="KW-1185">Reference proteome</keyword>
<dbReference type="GO" id="GO:0016491">
    <property type="term" value="F:oxidoreductase activity"/>
    <property type="evidence" value="ECO:0007669"/>
    <property type="project" value="UniProtKB-KW"/>
</dbReference>
<organism evidence="2 3">
    <name type="scientific">Phototrophicus methaneseepsis</name>
    <dbReference type="NCBI Taxonomy" id="2710758"/>
    <lineage>
        <taxon>Bacteria</taxon>
        <taxon>Bacillati</taxon>
        <taxon>Chloroflexota</taxon>
        <taxon>Candidatus Thermofontia</taxon>
        <taxon>Phototrophicales</taxon>
        <taxon>Phototrophicaceae</taxon>
        <taxon>Phototrophicus</taxon>
    </lineage>
</organism>
<dbReference type="KEGG" id="pmet:G4Y79_07555"/>
<dbReference type="InterPro" id="IPR036291">
    <property type="entry name" value="NAD(P)-bd_dom_sf"/>
</dbReference>